<accession>A0A9Q1ALM4</accession>
<dbReference type="AlphaFoldDB" id="A0A9Q1ALM4"/>
<dbReference type="Proteomes" id="UP001151532">
    <property type="component" value="Chromosome 5"/>
</dbReference>
<dbReference type="EMBL" id="JAPFFK010000002">
    <property type="protein sequence ID" value="KAJ6775557.1"/>
    <property type="molecule type" value="Genomic_DNA"/>
</dbReference>
<evidence type="ECO:0000313" key="2">
    <source>
        <dbReference type="Proteomes" id="UP001151532"/>
    </source>
</evidence>
<gene>
    <name evidence="1" type="ORF">OIU79_018681</name>
</gene>
<reference evidence="1" key="2">
    <citation type="journal article" date="2023" name="Int. J. Mol. Sci.">
        <title>De Novo Assembly and Annotation of 11 Diverse Shrub Willow (Salix) Genomes Reveals Novel Gene Organization in Sex-Linked Regions.</title>
        <authorList>
            <person name="Hyden B."/>
            <person name="Feng K."/>
            <person name="Yates T.B."/>
            <person name="Jawdy S."/>
            <person name="Cereghino C."/>
            <person name="Smart L.B."/>
            <person name="Muchero W."/>
        </authorList>
    </citation>
    <scope>NUCLEOTIDE SEQUENCE</scope>
    <source>
        <tissue evidence="1">Shoot tip</tissue>
    </source>
</reference>
<name>A0A9Q1ALM4_SALPP</name>
<proteinExistence type="predicted"/>
<keyword evidence="2" id="KW-1185">Reference proteome</keyword>
<evidence type="ECO:0000313" key="1">
    <source>
        <dbReference type="EMBL" id="KAJ6775557.1"/>
    </source>
</evidence>
<protein>
    <submittedName>
        <fullName evidence="1">Uncharacterized protein</fullName>
    </submittedName>
</protein>
<organism evidence="1 2">
    <name type="scientific">Salix purpurea</name>
    <name type="common">Purple osier willow</name>
    <dbReference type="NCBI Taxonomy" id="77065"/>
    <lineage>
        <taxon>Eukaryota</taxon>
        <taxon>Viridiplantae</taxon>
        <taxon>Streptophyta</taxon>
        <taxon>Embryophyta</taxon>
        <taxon>Tracheophyta</taxon>
        <taxon>Spermatophyta</taxon>
        <taxon>Magnoliopsida</taxon>
        <taxon>eudicotyledons</taxon>
        <taxon>Gunneridae</taxon>
        <taxon>Pentapetalae</taxon>
        <taxon>rosids</taxon>
        <taxon>fabids</taxon>
        <taxon>Malpighiales</taxon>
        <taxon>Salicaceae</taxon>
        <taxon>Saliceae</taxon>
        <taxon>Salix</taxon>
    </lineage>
</organism>
<reference evidence="1" key="1">
    <citation type="submission" date="2022-11" db="EMBL/GenBank/DDBJ databases">
        <authorList>
            <person name="Hyden B.L."/>
            <person name="Feng K."/>
            <person name="Yates T."/>
            <person name="Jawdy S."/>
            <person name="Smart L.B."/>
            <person name="Muchero W."/>
        </authorList>
    </citation>
    <scope>NUCLEOTIDE SEQUENCE</scope>
    <source>
        <tissue evidence="1">Shoot tip</tissue>
    </source>
</reference>
<sequence>MLETLCKCSSMVWNKALFIISHRDPISHRFRSCSIWHHTQIQYLIEKPFAPSSLPFEQKSFIRPFSFNAALRFPSLQYPSIKYCTSHFLKLILCRTFCTRVPLPVLTPIEI</sequence>
<comment type="caution">
    <text evidence="1">The sequence shown here is derived from an EMBL/GenBank/DDBJ whole genome shotgun (WGS) entry which is preliminary data.</text>
</comment>